<evidence type="ECO:0000256" key="6">
    <source>
        <dbReference type="ARBA" id="ARBA00022989"/>
    </source>
</evidence>
<evidence type="ECO:0000256" key="2">
    <source>
        <dbReference type="ARBA" id="ARBA00022448"/>
    </source>
</evidence>
<feature type="transmembrane region" description="Helical" evidence="8">
    <location>
        <begin position="157"/>
        <end position="178"/>
    </location>
</feature>
<evidence type="ECO:0000256" key="4">
    <source>
        <dbReference type="ARBA" id="ARBA00022519"/>
    </source>
</evidence>
<keyword evidence="3" id="KW-1003">Cell membrane</keyword>
<feature type="transmembrane region" description="Helical" evidence="8">
    <location>
        <begin position="209"/>
        <end position="231"/>
    </location>
</feature>
<evidence type="ECO:0000256" key="5">
    <source>
        <dbReference type="ARBA" id="ARBA00022692"/>
    </source>
</evidence>
<accession>A0A9W6DE90</accession>
<feature type="transmembrane region" description="Helical" evidence="8">
    <location>
        <begin position="12"/>
        <end position="32"/>
    </location>
</feature>
<keyword evidence="2" id="KW-0813">Transport</keyword>
<dbReference type="GO" id="GO:0022857">
    <property type="term" value="F:transmembrane transporter activity"/>
    <property type="evidence" value="ECO:0007669"/>
    <property type="project" value="InterPro"/>
</dbReference>
<dbReference type="Pfam" id="PF02653">
    <property type="entry name" value="BPD_transp_2"/>
    <property type="match status" value="1"/>
</dbReference>
<evidence type="ECO:0000256" key="7">
    <source>
        <dbReference type="ARBA" id="ARBA00023136"/>
    </source>
</evidence>
<name>A0A9W6DE90_9FIRM</name>
<proteinExistence type="predicted"/>
<protein>
    <submittedName>
        <fullName evidence="9">Sugar ABC transporter permease</fullName>
    </submittedName>
</protein>
<feature type="transmembrane region" description="Helical" evidence="8">
    <location>
        <begin position="243"/>
        <end position="276"/>
    </location>
</feature>
<organism evidence="9 10">
    <name type="scientific">Vallitalea longa</name>
    <dbReference type="NCBI Taxonomy" id="2936439"/>
    <lineage>
        <taxon>Bacteria</taxon>
        <taxon>Bacillati</taxon>
        <taxon>Bacillota</taxon>
        <taxon>Clostridia</taxon>
        <taxon>Lachnospirales</taxon>
        <taxon>Vallitaleaceae</taxon>
        <taxon>Vallitalea</taxon>
    </lineage>
</organism>
<dbReference type="CDD" id="cd06579">
    <property type="entry name" value="TM_PBP1_transp_AraH_like"/>
    <property type="match status" value="1"/>
</dbReference>
<feature type="transmembrane region" description="Helical" evidence="8">
    <location>
        <begin position="89"/>
        <end position="110"/>
    </location>
</feature>
<gene>
    <name evidence="9" type="ORF">SH1V18_06370</name>
</gene>
<dbReference type="PANTHER" id="PTHR32196">
    <property type="entry name" value="ABC TRANSPORTER PERMEASE PROTEIN YPHD-RELATED-RELATED"/>
    <property type="match status" value="1"/>
</dbReference>
<reference evidence="9" key="1">
    <citation type="submission" date="2022-06" db="EMBL/GenBank/DDBJ databases">
        <title>Vallitalea longa sp. nov., an anaerobic bacterium isolated from marine sediment.</title>
        <authorList>
            <person name="Hirano S."/>
            <person name="Terahara T."/>
            <person name="Mori K."/>
            <person name="Hamada M."/>
            <person name="Matsumoto R."/>
            <person name="Kobayashi T."/>
        </authorList>
    </citation>
    <scope>NUCLEOTIDE SEQUENCE</scope>
    <source>
        <strain evidence="9">SH18-1</strain>
    </source>
</reference>
<comment type="subcellular location">
    <subcellularLocation>
        <location evidence="1">Cell membrane</location>
        <topology evidence="1">Multi-pass membrane protein</topology>
    </subcellularLocation>
</comment>
<dbReference type="EMBL" id="BRLB01000001">
    <property type="protein sequence ID" value="GKX28157.1"/>
    <property type="molecule type" value="Genomic_DNA"/>
</dbReference>
<keyword evidence="7 8" id="KW-0472">Membrane</keyword>
<feature type="transmembrane region" description="Helical" evidence="8">
    <location>
        <begin position="44"/>
        <end position="77"/>
    </location>
</feature>
<evidence type="ECO:0000313" key="10">
    <source>
        <dbReference type="Proteomes" id="UP001144256"/>
    </source>
</evidence>
<evidence type="ECO:0000313" key="9">
    <source>
        <dbReference type="EMBL" id="GKX28157.1"/>
    </source>
</evidence>
<dbReference type="GO" id="GO:0005886">
    <property type="term" value="C:plasma membrane"/>
    <property type="evidence" value="ECO:0007669"/>
    <property type="project" value="UniProtKB-SubCell"/>
</dbReference>
<keyword evidence="4" id="KW-0997">Cell inner membrane</keyword>
<keyword evidence="10" id="KW-1185">Reference proteome</keyword>
<dbReference type="Proteomes" id="UP001144256">
    <property type="component" value="Unassembled WGS sequence"/>
</dbReference>
<feature type="transmembrane region" description="Helical" evidence="8">
    <location>
        <begin position="116"/>
        <end position="137"/>
    </location>
</feature>
<sequence length="321" mass="35799">MKKKHKIAQEYYLAIISVLFVLLISSINPNFIKISELSYLFKSNAVYFIGAFGVLLVMILGGIDLSIGSMIASVAVIVAQLLKMYSINVWQAFIIACVLGMVLGWINGMLVSKLNVSSVIITIATMTIYRGMIKYFIKKRYILGLPQKITSFGRLTIAGIPIQIIFIIIIGLITYFILKYTTIGRGIYAIGGNEKQAIRRGYDKHRITVFTYAYCGLMAGISAFIHLTLIGEAYIEGYSGYEITFIIMLVLGGVSIVGGYGSIKGTIFGVIFIIILKNGFTYIHISVFLHKILIAVIFIVLVSYNVRHNKKTDKKQFVEYD</sequence>
<keyword evidence="6 8" id="KW-1133">Transmembrane helix</keyword>
<dbReference type="PANTHER" id="PTHR32196:SF21">
    <property type="entry name" value="ABC TRANSPORTER PERMEASE PROTEIN YPHD-RELATED"/>
    <property type="match status" value="1"/>
</dbReference>
<evidence type="ECO:0000256" key="3">
    <source>
        <dbReference type="ARBA" id="ARBA00022475"/>
    </source>
</evidence>
<evidence type="ECO:0000256" key="8">
    <source>
        <dbReference type="SAM" id="Phobius"/>
    </source>
</evidence>
<evidence type="ECO:0000256" key="1">
    <source>
        <dbReference type="ARBA" id="ARBA00004651"/>
    </source>
</evidence>
<dbReference type="RefSeq" id="WP_281812171.1">
    <property type="nucleotide sequence ID" value="NZ_BRLB01000001.1"/>
</dbReference>
<dbReference type="AlphaFoldDB" id="A0A9W6DE90"/>
<keyword evidence="5 8" id="KW-0812">Transmembrane</keyword>
<feature type="transmembrane region" description="Helical" evidence="8">
    <location>
        <begin position="282"/>
        <end position="306"/>
    </location>
</feature>
<dbReference type="InterPro" id="IPR001851">
    <property type="entry name" value="ABC_transp_permease"/>
</dbReference>
<comment type="caution">
    <text evidence="9">The sequence shown here is derived from an EMBL/GenBank/DDBJ whole genome shotgun (WGS) entry which is preliminary data.</text>
</comment>